<evidence type="ECO:0000256" key="1">
    <source>
        <dbReference type="SAM" id="MobiDB-lite"/>
    </source>
</evidence>
<comment type="caution">
    <text evidence="2">The sequence shown here is derived from an EMBL/GenBank/DDBJ whole genome shotgun (WGS) entry which is preliminary data.</text>
</comment>
<sequence length="52" mass="5476">MSAAGVTWSSSGNCSTRSNSTCTSFDQVNQESIPYVSGLGEASTSEQVRRLT</sequence>
<dbReference type="Proteomes" id="UP000561726">
    <property type="component" value="Unassembled WGS sequence"/>
</dbReference>
<feature type="compositionally biased region" description="Low complexity" evidence="1">
    <location>
        <begin position="7"/>
        <end position="24"/>
    </location>
</feature>
<evidence type="ECO:0000313" key="3">
    <source>
        <dbReference type="Proteomes" id="UP000561726"/>
    </source>
</evidence>
<gene>
    <name evidence="2" type="ORF">BJ997_000733</name>
</gene>
<reference evidence="2 3" key="1">
    <citation type="submission" date="2020-08" db="EMBL/GenBank/DDBJ databases">
        <title>Sequencing the genomes of 1000 actinobacteria strains.</title>
        <authorList>
            <person name="Klenk H.-P."/>
        </authorList>
    </citation>
    <scope>NUCLEOTIDE SEQUENCE [LARGE SCALE GENOMIC DNA]</scope>
    <source>
        <strain evidence="2 3">DSM 21065</strain>
    </source>
</reference>
<dbReference type="EMBL" id="JACHBQ010000001">
    <property type="protein sequence ID" value="MBB5640185.1"/>
    <property type="molecule type" value="Genomic_DNA"/>
</dbReference>
<protein>
    <submittedName>
        <fullName evidence="2">Uncharacterized protein</fullName>
    </submittedName>
</protein>
<accession>A0A7W8ZUB5</accession>
<feature type="region of interest" description="Disordered" evidence="1">
    <location>
        <begin position="1"/>
        <end position="24"/>
    </location>
</feature>
<proteinExistence type="predicted"/>
<evidence type="ECO:0000313" key="2">
    <source>
        <dbReference type="EMBL" id="MBB5640185.1"/>
    </source>
</evidence>
<dbReference type="AlphaFoldDB" id="A0A7W8ZUB5"/>
<name>A0A7W8ZUB5_9MICO</name>
<organism evidence="2 3">
    <name type="scientific">Cryobacterium roopkundense</name>
    <dbReference type="NCBI Taxonomy" id="1001240"/>
    <lineage>
        <taxon>Bacteria</taxon>
        <taxon>Bacillati</taxon>
        <taxon>Actinomycetota</taxon>
        <taxon>Actinomycetes</taxon>
        <taxon>Micrococcales</taxon>
        <taxon>Microbacteriaceae</taxon>
        <taxon>Cryobacterium</taxon>
    </lineage>
</organism>